<dbReference type="SUPFAM" id="SSF117281">
    <property type="entry name" value="Kelch motif"/>
    <property type="match status" value="2"/>
</dbReference>
<evidence type="ECO:0000259" key="4">
    <source>
        <dbReference type="Pfam" id="PF01483"/>
    </source>
</evidence>
<evidence type="ECO:0000256" key="2">
    <source>
        <dbReference type="ARBA" id="ARBA00022801"/>
    </source>
</evidence>
<organism evidence="5">
    <name type="scientific">Leptocylindrus danicus</name>
    <dbReference type="NCBI Taxonomy" id="163516"/>
    <lineage>
        <taxon>Eukaryota</taxon>
        <taxon>Sar</taxon>
        <taxon>Stramenopiles</taxon>
        <taxon>Ochrophyta</taxon>
        <taxon>Bacillariophyta</taxon>
        <taxon>Coscinodiscophyceae</taxon>
        <taxon>Chaetocerotophycidae</taxon>
        <taxon>Leptocylindrales</taxon>
        <taxon>Leptocylindraceae</taxon>
        <taxon>Leptocylindrus</taxon>
    </lineage>
</organism>
<evidence type="ECO:0000313" key="5">
    <source>
        <dbReference type="EMBL" id="CAD9576613.1"/>
    </source>
</evidence>
<feature type="domain" description="P/Homo B" evidence="4">
    <location>
        <begin position="214"/>
        <end position="335"/>
    </location>
</feature>
<dbReference type="InterPro" id="IPR015915">
    <property type="entry name" value="Kelch-typ_b-propeller"/>
</dbReference>
<evidence type="ECO:0000256" key="1">
    <source>
        <dbReference type="ARBA" id="ARBA00022670"/>
    </source>
</evidence>
<protein>
    <recommendedName>
        <fullName evidence="4">P/Homo B domain-containing protein</fullName>
    </recommendedName>
</protein>
<keyword evidence="1" id="KW-0645">Protease</keyword>
<dbReference type="InterPro" id="IPR006652">
    <property type="entry name" value="Kelch_1"/>
</dbReference>
<dbReference type="Pfam" id="PF24681">
    <property type="entry name" value="Kelch_KLHDC2_KLHL20_DRC7"/>
    <property type="match status" value="1"/>
</dbReference>
<proteinExistence type="predicted"/>
<feature type="chain" id="PRO_5030892162" description="P/Homo B domain-containing protein" evidence="3">
    <location>
        <begin position="24"/>
        <end position="654"/>
    </location>
</feature>
<dbReference type="Gene3D" id="2.60.120.260">
    <property type="entry name" value="Galactose-binding domain-like"/>
    <property type="match status" value="1"/>
</dbReference>
<dbReference type="InterPro" id="IPR008979">
    <property type="entry name" value="Galactose-bd-like_sf"/>
</dbReference>
<dbReference type="SUPFAM" id="SSF49785">
    <property type="entry name" value="Galactose-binding domain-like"/>
    <property type="match status" value="1"/>
</dbReference>
<keyword evidence="2" id="KW-0378">Hydrolase</keyword>
<sequence length="654" mass="73304">MSYLSLVQRFSLLLFVHFHLSLAYELNEWRQVLPRNSPKSLSSRMQRPSPRRGQSMTMEVNGKIYVFGGLATILASDLCEKDNFWTSLGEECKKMLPTNELWQFDPVISSWKKIEVYGDHPEGREQHSASVMSDNRMLIYGGKTTHFGPNKAYDAFLGDLWLLDVGRITSHIIPGSNMQALPLSLPEGETVYHTTIAEIESSDYVGLGEMCIVNVQVEVSLEHSCTKSISLALFGPVTVTHNAHLPRSRGQRVELFPLGTDSACKSHLDDTIFSDRADHSILDQFITNPYRDEYRPSSSLSLAFEGAPVNGEWTLEVYDSEVDGRRGTLKDWKLHVDIQPCKDEFTWTKIHGPDCEKSIVTANPNGRADHKCIIDANGTSAPLSHTEISSPRPRYAHTAINVDDNVFIMGGFAGRNLQDIWRYNYIENTWHLLKESQFPASTVAGKAAMIVPLGMIAFGGLHGTTTGSKIADLAIEKYNFSRAKWESLCTGGDELLDDTKEDCHKIERTSSKYSNFAPRYLASASLAGFSGGKLATKLKPSPVVLDEKRKPTFLLFGGDNGIFEYDALLDDMWASPLSTVVVGYEETLMRPRQDDFCGLLLDPTFTYWNQTCGSSGNQTTQFIGDEHKNSVCEWKNIFEMAWCRQEYQTFISPV</sequence>
<dbReference type="InterPro" id="IPR002884">
    <property type="entry name" value="P_dom"/>
</dbReference>
<dbReference type="AlphaFoldDB" id="A0A7S2KHI0"/>
<feature type="signal peptide" evidence="3">
    <location>
        <begin position="1"/>
        <end position="23"/>
    </location>
</feature>
<dbReference type="Pfam" id="PF01483">
    <property type="entry name" value="P_proprotein"/>
    <property type="match status" value="1"/>
</dbReference>
<evidence type="ECO:0000256" key="3">
    <source>
        <dbReference type="SAM" id="SignalP"/>
    </source>
</evidence>
<dbReference type="Gene3D" id="2.120.10.80">
    <property type="entry name" value="Kelch-type beta propeller"/>
    <property type="match status" value="2"/>
</dbReference>
<gene>
    <name evidence="5" type="ORF">LDAN0321_LOCUS9155</name>
</gene>
<dbReference type="PANTHER" id="PTHR23244">
    <property type="entry name" value="KELCH REPEAT DOMAIN"/>
    <property type="match status" value="1"/>
</dbReference>
<name>A0A7S2KHI0_9STRA</name>
<dbReference type="GO" id="GO:0006508">
    <property type="term" value="P:proteolysis"/>
    <property type="evidence" value="ECO:0007669"/>
    <property type="project" value="UniProtKB-KW"/>
</dbReference>
<dbReference type="GO" id="GO:0004252">
    <property type="term" value="F:serine-type endopeptidase activity"/>
    <property type="evidence" value="ECO:0007669"/>
    <property type="project" value="InterPro"/>
</dbReference>
<dbReference type="Pfam" id="PF01344">
    <property type="entry name" value="Kelch_1"/>
    <property type="match status" value="1"/>
</dbReference>
<accession>A0A7S2KHI0</accession>
<dbReference type="EMBL" id="HBGY01014155">
    <property type="protein sequence ID" value="CAD9576613.1"/>
    <property type="molecule type" value="Transcribed_RNA"/>
</dbReference>
<keyword evidence="3" id="KW-0732">Signal</keyword>
<reference evidence="5" key="1">
    <citation type="submission" date="2021-01" db="EMBL/GenBank/DDBJ databases">
        <authorList>
            <person name="Corre E."/>
            <person name="Pelletier E."/>
            <person name="Niang G."/>
            <person name="Scheremetjew M."/>
            <person name="Finn R."/>
            <person name="Kale V."/>
            <person name="Holt S."/>
            <person name="Cochrane G."/>
            <person name="Meng A."/>
            <person name="Brown T."/>
            <person name="Cohen L."/>
        </authorList>
    </citation>
    <scope>NUCLEOTIDE SEQUENCE</scope>
    <source>
        <strain evidence="5">B650</strain>
    </source>
</reference>